<protein>
    <recommendedName>
        <fullName evidence="3">Secreted protein</fullName>
    </recommendedName>
</protein>
<sequence length="154" mass="18018">MFFSSWSSSSTSTLCLTSASEGVCSRCWDSTAAWKNKNKKALHMVGEGRREGLDDSRHPPKSVLLRFSFSSPSSSSASLLHWKAFVQVRKRKSRRYPRLDREHHKVYRCKSWHRNEVVHGTRRYYFARRRRRRRRCGGVRLLSRGAATWLMVSP</sequence>
<name>A0ABR1MIG7_9PEZI</name>
<organism evidence="1 2">
    <name type="scientific">Phyllosticta citricarpa</name>
    <dbReference type="NCBI Taxonomy" id="55181"/>
    <lineage>
        <taxon>Eukaryota</taxon>
        <taxon>Fungi</taxon>
        <taxon>Dikarya</taxon>
        <taxon>Ascomycota</taxon>
        <taxon>Pezizomycotina</taxon>
        <taxon>Dothideomycetes</taxon>
        <taxon>Dothideomycetes incertae sedis</taxon>
        <taxon>Botryosphaeriales</taxon>
        <taxon>Phyllostictaceae</taxon>
        <taxon>Phyllosticta</taxon>
    </lineage>
</organism>
<proteinExistence type="predicted"/>
<dbReference type="EMBL" id="JBBPDW010000009">
    <property type="protein sequence ID" value="KAK7549247.1"/>
    <property type="molecule type" value="Genomic_DNA"/>
</dbReference>
<evidence type="ECO:0008006" key="3">
    <source>
        <dbReference type="Google" id="ProtNLM"/>
    </source>
</evidence>
<keyword evidence="2" id="KW-1185">Reference proteome</keyword>
<reference evidence="1 2" key="1">
    <citation type="submission" date="2024-04" db="EMBL/GenBank/DDBJ databases">
        <title>Phyllosticta paracitricarpa is synonymous to the EU quarantine fungus P. citricarpa based on phylogenomic analyses.</title>
        <authorList>
            <consortium name="Lawrence Berkeley National Laboratory"/>
            <person name="Van Ingen-Buijs V.A."/>
            <person name="Van Westerhoven A.C."/>
            <person name="Haridas S."/>
            <person name="Skiadas P."/>
            <person name="Martin F."/>
            <person name="Groenewald J.Z."/>
            <person name="Crous P.W."/>
            <person name="Seidl M.F."/>
        </authorList>
    </citation>
    <scope>NUCLEOTIDE SEQUENCE [LARGE SCALE GENOMIC DNA]</scope>
    <source>
        <strain evidence="1 2">CBS 122670</strain>
    </source>
</reference>
<comment type="caution">
    <text evidence="1">The sequence shown here is derived from an EMBL/GenBank/DDBJ whole genome shotgun (WGS) entry which is preliminary data.</text>
</comment>
<evidence type="ECO:0000313" key="2">
    <source>
        <dbReference type="Proteomes" id="UP001365128"/>
    </source>
</evidence>
<dbReference type="Proteomes" id="UP001365128">
    <property type="component" value="Unassembled WGS sequence"/>
</dbReference>
<evidence type="ECO:0000313" key="1">
    <source>
        <dbReference type="EMBL" id="KAK7549247.1"/>
    </source>
</evidence>
<gene>
    <name evidence="1" type="ORF">IWX46DRAFT_449245</name>
</gene>
<accession>A0ABR1MIG7</accession>